<evidence type="ECO:0000256" key="6">
    <source>
        <dbReference type="ARBA" id="ARBA00022840"/>
    </source>
</evidence>
<dbReference type="CDD" id="cd07769">
    <property type="entry name" value="ASKHA_NBD_FGGY_GK"/>
    <property type="match status" value="1"/>
</dbReference>
<comment type="similarity">
    <text evidence="1 8">Belongs to the FGGY kinase family.</text>
</comment>
<reference evidence="11 12" key="1">
    <citation type="submission" date="2022-04" db="EMBL/GenBank/DDBJ databases">
        <title>Genome sequence of C. roseum typestrain.</title>
        <authorList>
            <person name="Poehlein A."/>
            <person name="Schoch T."/>
            <person name="Duerre P."/>
            <person name="Daniel R."/>
        </authorList>
    </citation>
    <scope>NUCLEOTIDE SEQUENCE [LARGE SCALE GENOMIC DNA]</scope>
    <source>
        <strain evidence="11 12">DSM 7320</strain>
    </source>
</reference>
<evidence type="ECO:0000256" key="4">
    <source>
        <dbReference type="ARBA" id="ARBA00022777"/>
    </source>
</evidence>
<dbReference type="STRING" id="84029.CROST_22780"/>
<dbReference type="InterPro" id="IPR018484">
    <property type="entry name" value="FGGY_N"/>
</dbReference>
<feature type="domain" description="Carbohydrate kinase FGGY N-terminal" evidence="9">
    <location>
        <begin position="4"/>
        <end position="249"/>
    </location>
</feature>
<dbReference type="Proteomes" id="UP000190951">
    <property type="component" value="Chromosome"/>
</dbReference>
<organism evidence="11 12">
    <name type="scientific">Clostridium felsineum</name>
    <dbReference type="NCBI Taxonomy" id="36839"/>
    <lineage>
        <taxon>Bacteria</taxon>
        <taxon>Bacillati</taxon>
        <taxon>Bacillota</taxon>
        <taxon>Clostridia</taxon>
        <taxon>Eubacteriales</taxon>
        <taxon>Clostridiaceae</taxon>
        <taxon>Clostridium</taxon>
    </lineage>
</organism>
<dbReference type="Gene3D" id="3.30.420.40">
    <property type="match status" value="2"/>
</dbReference>
<dbReference type="GO" id="GO:0005829">
    <property type="term" value="C:cytosol"/>
    <property type="evidence" value="ECO:0007669"/>
    <property type="project" value="TreeGrafter"/>
</dbReference>
<dbReference type="InterPro" id="IPR018485">
    <property type="entry name" value="FGGY_C"/>
</dbReference>
<dbReference type="GO" id="GO:0005524">
    <property type="term" value="F:ATP binding"/>
    <property type="evidence" value="ECO:0007669"/>
    <property type="project" value="UniProtKB-KW"/>
</dbReference>
<keyword evidence="6" id="KW-0067">ATP-binding</keyword>
<keyword evidence="4 8" id="KW-0418">Kinase</keyword>
<dbReference type="GO" id="GO:0006072">
    <property type="term" value="P:glycerol-3-phosphate metabolic process"/>
    <property type="evidence" value="ECO:0007669"/>
    <property type="project" value="InterPro"/>
</dbReference>
<dbReference type="PANTHER" id="PTHR10196">
    <property type="entry name" value="SUGAR KINASE"/>
    <property type="match status" value="1"/>
</dbReference>
<dbReference type="NCBIfam" id="NF000756">
    <property type="entry name" value="PRK00047.1"/>
    <property type="match status" value="1"/>
</dbReference>
<dbReference type="EMBL" id="CP096983">
    <property type="protein sequence ID" value="URZ11658.1"/>
    <property type="molecule type" value="Genomic_DNA"/>
</dbReference>
<dbReference type="Pfam" id="PF00370">
    <property type="entry name" value="FGGY_N"/>
    <property type="match status" value="1"/>
</dbReference>
<dbReference type="PROSITE" id="PS00445">
    <property type="entry name" value="FGGY_KINASES_2"/>
    <property type="match status" value="1"/>
</dbReference>
<dbReference type="GO" id="GO:0019563">
    <property type="term" value="P:glycerol catabolic process"/>
    <property type="evidence" value="ECO:0007669"/>
    <property type="project" value="TreeGrafter"/>
</dbReference>
<feature type="domain" description="Carbohydrate kinase FGGY C-terminal" evidence="10">
    <location>
        <begin position="259"/>
        <end position="445"/>
    </location>
</feature>
<dbReference type="GO" id="GO:0004370">
    <property type="term" value="F:glycerol kinase activity"/>
    <property type="evidence" value="ECO:0007669"/>
    <property type="project" value="InterPro"/>
</dbReference>
<keyword evidence="2 8" id="KW-0808">Transferase</keyword>
<evidence type="ECO:0000259" key="9">
    <source>
        <dbReference type="Pfam" id="PF00370"/>
    </source>
</evidence>
<proteinExistence type="inferred from homology"/>
<protein>
    <recommendedName>
        <fullName evidence="7">ATP:glycerol 3-phosphotransferase</fullName>
    </recommendedName>
</protein>
<evidence type="ECO:0000256" key="8">
    <source>
        <dbReference type="RuleBase" id="RU003733"/>
    </source>
</evidence>
<gene>
    <name evidence="11" type="primary">glpK_2</name>
    <name evidence="11" type="ORF">CROST_023750</name>
</gene>
<dbReference type="SUPFAM" id="SSF53067">
    <property type="entry name" value="Actin-like ATPase domain"/>
    <property type="match status" value="2"/>
</dbReference>
<accession>A0A1S8MBE0</accession>
<dbReference type="RefSeq" id="WP_077833346.1">
    <property type="nucleotide sequence ID" value="NZ_CP096983.1"/>
</dbReference>
<dbReference type="KEGG" id="crw:CROST_023750"/>
<dbReference type="InterPro" id="IPR043129">
    <property type="entry name" value="ATPase_NBD"/>
</dbReference>
<sequence>MKKYILTIDQSTSSTKALIVDDAGTVKYKISKSHKQIYPHRGWVEHNPTEIYENVKCVINEIIKVNQIKEEEIACLSITNQRETVVVWDKHTGQPVYNAIVWQCRRTDSICNELKEYEEMIIEKTGLRLDPYFSGTKIKWILDNVKGARGKAEKGDLLFGTIDSWLIWNLTNGKFHVTDYTNASRTLLLNIKTLKWDQELLQVFNIPYSILPKIHPSDEIFGETNLQGNLKKSLKVCGVIGDSQGALFGQRCFEVGSAKSTFGTGNSIMVNVGHDYIESKNGLVSTIAYVTKNHINYGIEGIINSSGDTINWIHKELGLFENFDEFNKAVDEVKNNEGVYLVPAFLGLGIPHWKGSARASIVGISRNTNKKHIMRAALESIAYQVKDAIDVIENETKIKINNLNIDGGVTTNKIYNQFLANILDCNIEKNINEELSSLGAAMLGGLGIGMWHSMDNIKSRCNKVESYKNEIQVEEREKLYKGWKNAVKSVLYLTELEND</sequence>
<dbReference type="PROSITE" id="PS00933">
    <property type="entry name" value="FGGY_KINASES_1"/>
    <property type="match status" value="1"/>
</dbReference>
<evidence type="ECO:0000256" key="3">
    <source>
        <dbReference type="ARBA" id="ARBA00022741"/>
    </source>
</evidence>
<dbReference type="Pfam" id="PF02782">
    <property type="entry name" value="FGGY_C"/>
    <property type="match status" value="1"/>
</dbReference>
<dbReference type="InterPro" id="IPR018483">
    <property type="entry name" value="Carb_kinase_FGGY_CS"/>
</dbReference>
<evidence type="ECO:0000256" key="5">
    <source>
        <dbReference type="ARBA" id="ARBA00022798"/>
    </source>
</evidence>
<keyword evidence="3" id="KW-0547">Nucleotide-binding</keyword>
<dbReference type="InterPro" id="IPR000577">
    <property type="entry name" value="Carb_kinase_FGGY"/>
</dbReference>
<keyword evidence="5" id="KW-0319">Glycerol metabolism</keyword>
<dbReference type="FunFam" id="3.30.420.40:FF:000008">
    <property type="entry name" value="Glycerol kinase"/>
    <property type="match status" value="1"/>
</dbReference>
<dbReference type="PANTHER" id="PTHR10196:SF69">
    <property type="entry name" value="GLYCEROL KINASE"/>
    <property type="match status" value="1"/>
</dbReference>
<evidence type="ECO:0000256" key="7">
    <source>
        <dbReference type="ARBA" id="ARBA00043149"/>
    </source>
</evidence>
<evidence type="ECO:0000259" key="10">
    <source>
        <dbReference type="Pfam" id="PF02782"/>
    </source>
</evidence>
<evidence type="ECO:0000256" key="1">
    <source>
        <dbReference type="ARBA" id="ARBA00009156"/>
    </source>
</evidence>
<evidence type="ECO:0000313" key="11">
    <source>
        <dbReference type="EMBL" id="URZ11658.1"/>
    </source>
</evidence>
<dbReference type="InterPro" id="IPR005999">
    <property type="entry name" value="Glycerol_kin"/>
</dbReference>
<evidence type="ECO:0000256" key="2">
    <source>
        <dbReference type="ARBA" id="ARBA00022679"/>
    </source>
</evidence>
<dbReference type="NCBIfam" id="TIGR01311">
    <property type="entry name" value="glycerol_kin"/>
    <property type="match status" value="1"/>
</dbReference>
<dbReference type="AlphaFoldDB" id="A0A1S8MBE0"/>
<name>A0A1S8MBE0_9CLOT</name>
<evidence type="ECO:0000313" key="12">
    <source>
        <dbReference type="Proteomes" id="UP000190951"/>
    </source>
</evidence>
<dbReference type="PIRSF" id="PIRSF000538">
    <property type="entry name" value="GlpK"/>
    <property type="match status" value="1"/>
</dbReference>
<keyword evidence="12" id="KW-1185">Reference proteome</keyword>